<sequence>MAAASTHLFAFQVSPSHGATTIQPAHPLPNSTAWVFDHECRINGWFLPANSGTTHGLRAIQSGQTHVAQRKQLRPEVYFQYPDHPESLKSGFRLTLPLTLGRNQVTLQFKTESGQWENFCTLTLWLPPFPKLLQQFLPRQAQSGYETWCNTQDQIEQTRATEVLKTLPHWPEKPLISLLLPVYNTPEKWLRRAIESVTQQSYPHWELCIADDHSTAPHIRPLLESLAAREPRIKLTFRSENGHICHASNSALGLCTGSFTALLDHDDELPPHALLRVAEEILSHPDANLIFSDEDKIDTLGIRSDPFFKPGCNLELLLFENFICHLGVYRTSLIQNLGGFRPGFEGAQDWDLALRVVAAVPPNTIHHIPQILYHWRTLETSTAAQKDAKPYALEAGARAVRDHLQNTAPGATLAIDPNDHTLRVHWPLPSPTPKVSIIIPTRDRVDLLRVAIDTLVAKTSYEHYELIIVDHASDQPETFAYFDLLRRTLPALTILRVEGEFNWSRLNNLGAQSATGDLLLFLNNDVEITSSDWLHELVTNVSRPGIGAVGARLLYPNGTLQHAGVALRLHGMAGHPFAALKPEIRTIAGTPAAPREVTAVTGACLIVSRENFDLAHGFDEEQLPISYNDVDFCLRLRSHGLRNLYAANAVLLHHESASRHTLEKESVRKASATVEAQIILARWPKEFTQDAFYNPNLSLLTTLPTPTSEQSLSF</sequence>
<dbReference type="PANTHER" id="PTHR43179">
    <property type="entry name" value="RHAMNOSYLTRANSFERASE WBBL"/>
    <property type="match status" value="1"/>
</dbReference>
<dbReference type="AlphaFoldDB" id="A0A5R8KLH4"/>
<dbReference type="Gene3D" id="3.90.550.10">
    <property type="entry name" value="Spore Coat Polysaccharide Biosynthesis Protein SpsA, Chain A"/>
    <property type="match status" value="2"/>
</dbReference>
<feature type="domain" description="Glycosyltransferase 2-like" evidence="1">
    <location>
        <begin position="177"/>
        <end position="290"/>
    </location>
</feature>
<gene>
    <name evidence="2" type="ORF">FEM03_00395</name>
</gene>
<dbReference type="EMBL" id="VAUV01000001">
    <property type="protein sequence ID" value="TLD72569.1"/>
    <property type="molecule type" value="Genomic_DNA"/>
</dbReference>
<comment type="caution">
    <text evidence="2">The sequence shown here is derived from an EMBL/GenBank/DDBJ whole genome shotgun (WGS) entry which is preliminary data.</text>
</comment>
<name>A0A5R8KLH4_9BACT</name>
<reference evidence="2 3" key="1">
    <citation type="submission" date="2019-05" db="EMBL/GenBank/DDBJ databases">
        <title>Verrucobacter flavum gen. nov., sp. nov. a new member of the family Verrucomicrobiaceae.</title>
        <authorList>
            <person name="Szuroczki S."/>
            <person name="Abbaszade G."/>
            <person name="Szabo A."/>
            <person name="Felfoldi T."/>
            <person name="Schumann P."/>
            <person name="Boka K."/>
            <person name="Keki Z."/>
            <person name="Toumi M."/>
            <person name="Toth E."/>
        </authorList>
    </citation>
    <scope>NUCLEOTIDE SEQUENCE [LARGE SCALE GENOMIC DNA]</scope>
    <source>
        <strain evidence="2 3">MG-N-17</strain>
    </source>
</reference>
<protein>
    <submittedName>
        <fullName evidence="2">Glycosyltransferase family 2 protein</fullName>
    </submittedName>
</protein>
<dbReference type="InterPro" id="IPR029044">
    <property type="entry name" value="Nucleotide-diphossugar_trans"/>
</dbReference>
<keyword evidence="3" id="KW-1185">Reference proteome</keyword>
<dbReference type="InterPro" id="IPR001173">
    <property type="entry name" value="Glyco_trans_2-like"/>
</dbReference>
<dbReference type="PANTHER" id="PTHR43179:SF7">
    <property type="entry name" value="RHAMNOSYLTRANSFERASE WBBL"/>
    <property type="match status" value="1"/>
</dbReference>
<feature type="domain" description="Glycosyltransferase 2-like" evidence="1">
    <location>
        <begin position="436"/>
        <end position="605"/>
    </location>
</feature>
<dbReference type="Pfam" id="PF00535">
    <property type="entry name" value="Glycos_transf_2"/>
    <property type="match status" value="2"/>
</dbReference>
<dbReference type="RefSeq" id="WP_138084193.1">
    <property type="nucleotide sequence ID" value="NZ_VAUV01000001.1"/>
</dbReference>
<keyword evidence="2" id="KW-0808">Transferase</keyword>
<dbReference type="GO" id="GO:0016757">
    <property type="term" value="F:glycosyltransferase activity"/>
    <property type="evidence" value="ECO:0007669"/>
    <property type="project" value="UniProtKB-KW"/>
</dbReference>
<dbReference type="CDD" id="cd04186">
    <property type="entry name" value="GT_2_like_c"/>
    <property type="match status" value="1"/>
</dbReference>
<dbReference type="OrthoDB" id="9800276at2"/>
<organism evidence="2 3">
    <name type="scientific">Phragmitibacter flavus</name>
    <dbReference type="NCBI Taxonomy" id="2576071"/>
    <lineage>
        <taxon>Bacteria</taxon>
        <taxon>Pseudomonadati</taxon>
        <taxon>Verrucomicrobiota</taxon>
        <taxon>Verrucomicrobiia</taxon>
        <taxon>Verrucomicrobiales</taxon>
        <taxon>Verrucomicrobiaceae</taxon>
        <taxon>Phragmitibacter</taxon>
    </lineage>
</organism>
<dbReference type="Proteomes" id="UP000306196">
    <property type="component" value="Unassembled WGS sequence"/>
</dbReference>
<dbReference type="CDD" id="cd04184">
    <property type="entry name" value="GT2_RfbC_Mx_like"/>
    <property type="match status" value="1"/>
</dbReference>
<evidence type="ECO:0000259" key="1">
    <source>
        <dbReference type="Pfam" id="PF00535"/>
    </source>
</evidence>
<accession>A0A5R8KLH4</accession>
<proteinExistence type="predicted"/>
<dbReference type="SUPFAM" id="SSF53448">
    <property type="entry name" value="Nucleotide-diphospho-sugar transferases"/>
    <property type="match status" value="2"/>
</dbReference>
<evidence type="ECO:0000313" key="3">
    <source>
        <dbReference type="Proteomes" id="UP000306196"/>
    </source>
</evidence>
<evidence type="ECO:0000313" key="2">
    <source>
        <dbReference type="EMBL" id="TLD72569.1"/>
    </source>
</evidence>